<reference evidence="4 5" key="1">
    <citation type="submission" date="2019-05" db="EMBL/GenBank/DDBJ databases">
        <title>The compact genome of Giardia muris reveals important steps in the evolution of intestinal protozoan parasites.</title>
        <authorList>
            <person name="Xu F."/>
            <person name="Jimenez-Gonzalez A."/>
            <person name="Einarsson E."/>
            <person name="Astvaldsson A."/>
            <person name="Peirasmaki D."/>
            <person name="Eckmann L."/>
            <person name="Andersson J.O."/>
            <person name="Svard S.G."/>
            <person name="Jerlstrom-Hultqvist J."/>
        </authorList>
    </citation>
    <scope>NUCLEOTIDE SEQUENCE [LARGE SCALE GENOMIC DNA]</scope>
    <source>
        <strain evidence="4 5">Roberts-Thomson</strain>
    </source>
</reference>
<accession>A0A4Z1T1C8</accession>
<feature type="compositionally biased region" description="Polar residues" evidence="3">
    <location>
        <begin position="738"/>
        <end position="749"/>
    </location>
</feature>
<dbReference type="SUPFAM" id="SSF48403">
    <property type="entry name" value="Ankyrin repeat"/>
    <property type="match status" value="2"/>
</dbReference>
<feature type="repeat" description="ANK" evidence="1">
    <location>
        <begin position="1015"/>
        <end position="1038"/>
    </location>
</feature>
<keyword evidence="5" id="KW-1185">Reference proteome</keyword>
<dbReference type="PROSITE" id="PS50088">
    <property type="entry name" value="ANK_REPEAT"/>
    <property type="match status" value="1"/>
</dbReference>
<dbReference type="InterPro" id="IPR036770">
    <property type="entry name" value="Ankyrin_rpt-contain_sf"/>
</dbReference>
<keyword evidence="2" id="KW-0175">Coiled coil</keyword>
<feature type="compositionally biased region" description="Basic and acidic residues" evidence="3">
    <location>
        <begin position="209"/>
        <end position="221"/>
    </location>
</feature>
<feature type="compositionally biased region" description="Low complexity" evidence="3">
    <location>
        <begin position="819"/>
        <end position="832"/>
    </location>
</feature>
<dbReference type="AlphaFoldDB" id="A0A4Z1T1C8"/>
<feature type="region of interest" description="Disordered" evidence="3">
    <location>
        <begin position="189"/>
        <end position="221"/>
    </location>
</feature>
<dbReference type="EMBL" id="VDLU01000003">
    <property type="protein sequence ID" value="TNJ27723.1"/>
    <property type="molecule type" value="Genomic_DNA"/>
</dbReference>
<dbReference type="PANTHER" id="PTHR24120:SF4">
    <property type="entry name" value="GH07239P"/>
    <property type="match status" value="1"/>
</dbReference>
<comment type="caution">
    <text evidence="4">The sequence shown here is derived from an EMBL/GenBank/DDBJ whole genome shotgun (WGS) entry which is preliminary data.</text>
</comment>
<proteinExistence type="predicted"/>
<sequence length="1115" mass="124088">MACTFDEWLAAARNDDTNTICLNLEEYSRRTDEGGETALMAAIRAGSHSTIHLLAQDEAGVQNAEGLSALMIAAKLDDDDSCRLLASLEVELATPLGKSALIMAAECGSINSLHVLLPYRQRLADFSGQSAYVYAIRNTHLNCLTALVTHLQPSLEELQQLIRVAEQVGDDETVSYLHDFYETAQAMSPGTRPMRQTANSSMTGDTSIESDHEARSQEQQKLCERVTQLTASLTASLSQLCGNRSAPGEAGLRAEFAEKNAKGDEIDLEQASHTEPDSEYLRMQIVHDQELDGEGSEPAPTYTQLQKELSEKNALILELETKVDIYRANAATAVAAAGSDGEDRLREALEEISTLRLQLDRAQCDHWSSLVENGTDSDAAAIKTELRKYQDRCESLEAQVATLEAKNRYLRTSVLEQENERENTSTAAPVTPVIKYESILEYLNANPDDSERLGRVLLERHPSTEDHQPCREQVSTLETQVERLDSQLQDANRVIAGLREELEGCREQLSATPAKIAAAEAARCELAARNDSLAEEIMHLRTQLQAANENTQVERSTLEALQDEVAESREVIREKDNELIKLRNMIDIEADAHRADLERAREDTQDQVQTLLKKIQSCDSYEDLLHAVGIAEPEARRILHRQQQVDADNRKAQSPPELQPFDGQPMNPIERLQAFEAAHGTGGAGSDAERLAKMEVEMSKYQQMVLQLESINSQREEQLRTLERTVRTMTDREAVMTDQISQLQTQPIQTHDDEAWTGSSQQQHQQYQHQHHKPPPQQQQRPVSRPSNPHLAISGPLDHGAQRFTPPGSSLMHQPPLNSSRMASRASSTRSYAPSLHRAAYEEVLMDLLPRIPLPGTTPLMEAVINDSLGAVLDNLTYARKIRSDGATALMLAAYLNHVPIVEKLAPIECGICGPADMTAMEIALRRGNYSSAEVLRRFEGADTTRVSRYHNKRCSDLMAAVQANDIVQVWSLIPLQAKIQDWHGKTALMHAIERRHSLCTHMLAYVEAGIQDRNGMTALMYAAIQGDVEVAELLVEKERGMVGRWHELLPSRFTALALACYYGKIDCVRLLLPYESNIRDSAGRSPTYYVRYCNANVPPQTKIELQNICAGVAE</sequence>
<feature type="coiled-coil region" evidence="2">
    <location>
        <begin position="474"/>
        <end position="614"/>
    </location>
</feature>
<dbReference type="Gene3D" id="1.10.287.1490">
    <property type="match status" value="1"/>
</dbReference>
<name>A0A4Z1T1C8_GIAMU</name>
<dbReference type="Gene3D" id="1.25.40.20">
    <property type="entry name" value="Ankyrin repeat-containing domain"/>
    <property type="match status" value="2"/>
</dbReference>
<dbReference type="VEuPathDB" id="GiardiaDB:GMRT_14935"/>
<feature type="compositionally biased region" description="Polar residues" evidence="3">
    <location>
        <begin position="194"/>
        <end position="207"/>
    </location>
</feature>
<feature type="region of interest" description="Disordered" evidence="3">
    <location>
        <begin position="643"/>
        <end position="664"/>
    </location>
</feature>
<feature type="region of interest" description="Disordered" evidence="3">
    <location>
        <begin position="737"/>
        <end position="832"/>
    </location>
</feature>
<evidence type="ECO:0000313" key="4">
    <source>
        <dbReference type="EMBL" id="TNJ27723.1"/>
    </source>
</evidence>
<organism evidence="4 5">
    <name type="scientific">Giardia muris</name>
    <dbReference type="NCBI Taxonomy" id="5742"/>
    <lineage>
        <taxon>Eukaryota</taxon>
        <taxon>Metamonada</taxon>
        <taxon>Diplomonadida</taxon>
        <taxon>Hexamitidae</taxon>
        <taxon>Giardiinae</taxon>
        <taxon>Giardia</taxon>
    </lineage>
</organism>
<dbReference type="PANTHER" id="PTHR24120">
    <property type="entry name" value="GH07239P"/>
    <property type="match status" value="1"/>
</dbReference>
<dbReference type="PROSITE" id="PS50297">
    <property type="entry name" value="ANK_REP_REGION"/>
    <property type="match status" value="1"/>
</dbReference>
<feature type="compositionally biased region" description="Polar residues" evidence="3">
    <location>
        <begin position="807"/>
        <end position="818"/>
    </location>
</feature>
<protein>
    <submittedName>
        <fullName evidence="4">Ankyrin repeat protein 1</fullName>
    </submittedName>
</protein>
<keyword evidence="1" id="KW-0040">ANK repeat</keyword>
<evidence type="ECO:0000256" key="1">
    <source>
        <dbReference type="PROSITE-ProRule" id="PRU00023"/>
    </source>
</evidence>
<dbReference type="SMART" id="SM00248">
    <property type="entry name" value="ANK"/>
    <property type="match status" value="9"/>
</dbReference>
<feature type="coiled-coil region" evidence="2">
    <location>
        <begin position="302"/>
        <end position="413"/>
    </location>
</feature>
<evidence type="ECO:0000256" key="2">
    <source>
        <dbReference type="SAM" id="Coils"/>
    </source>
</evidence>
<gene>
    <name evidence="4" type="ORF">GMRT_14935</name>
</gene>
<evidence type="ECO:0000313" key="5">
    <source>
        <dbReference type="Proteomes" id="UP000315496"/>
    </source>
</evidence>
<feature type="coiled-coil region" evidence="2">
    <location>
        <begin position="691"/>
        <end position="732"/>
    </location>
</feature>
<dbReference type="InterPro" id="IPR002110">
    <property type="entry name" value="Ankyrin_rpt"/>
</dbReference>
<evidence type="ECO:0000256" key="3">
    <source>
        <dbReference type="SAM" id="MobiDB-lite"/>
    </source>
</evidence>
<dbReference type="OrthoDB" id="194358at2759"/>
<dbReference type="Pfam" id="PF00023">
    <property type="entry name" value="Ank"/>
    <property type="match status" value="1"/>
</dbReference>
<dbReference type="Proteomes" id="UP000315496">
    <property type="component" value="Chromosome 3"/>
</dbReference>
<dbReference type="Pfam" id="PF12796">
    <property type="entry name" value="Ank_2"/>
    <property type="match status" value="2"/>
</dbReference>